<dbReference type="Pfam" id="PF00353">
    <property type="entry name" value="HemolysinCabind"/>
    <property type="match status" value="1"/>
</dbReference>
<dbReference type="InterPro" id="IPR011049">
    <property type="entry name" value="Serralysin-like_metalloprot_C"/>
</dbReference>
<dbReference type="RefSeq" id="WP_045585502.1">
    <property type="nucleotide sequence ID" value="NZ_CP012407.1"/>
</dbReference>
<accession>A0AAC9EYR9</accession>
<evidence type="ECO:0008006" key="3">
    <source>
        <dbReference type="Google" id="ProtNLM"/>
    </source>
</evidence>
<keyword evidence="2" id="KW-1185">Reference proteome</keyword>
<organism evidence="1 2">
    <name type="scientific">Azospirillum thiophilum</name>
    <dbReference type="NCBI Taxonomy" id="528244"/>
    <lineage>
        <taxon>Bacteria</taxon>
        <taxon>Pseudomonadati</taxon>
        <taxon>Pseudomonadota</taxon>
        <taxon>Alphaproteobacteria</taxon>
        <taxon>Rhodospirillales</taxon>
        <taxon>Azospirillaceae</taxon>
        <taxon>Azospirillum</taxon>
    </lineage>
</organism>
<evidence type="ECO:0000313" key="2">
    <source>
        <dbReference type="Proteomes" id="UP000069935"/>
    </source>
</evidence>
<dbReference type="KEGG" id="ati:AL072_32270"/>
<proteinExistence type="predicted"/>
<dbReference type="PRINTS" id="PR00313">
    <property type="entry name" value="CABNDNGRPT"/>
</dbReference>
<sequence>MSLVFSEEAYLARYPDVAAAVQAGVLSSGRQHWLQYGVSEGRIGAPRTMVDSTWYLATYPDVAAAGMNAEAHFLTYGRYENRNPNAYIDLGLYKQFNSDSTRSGTSVYDHFIAFGQTDNRALGINYSEDYYLANNSDVAAAVRNGTFMSGWDHYVQYGHSENRTFSQGWVYDNMSLRKLLFGTTGNDTLRPASGGADNLLGREGSDTLYGGYGSNTLTGGAGADLFVLGAGGGTTTTFSAITITDFQQGTDRIQLPSLSGSIDSVLATARDVGTSTILTYYPGSGGTGSGTVTLTGYSGSQLHSSDFILASA</sequence>
<name>A0AAC9EYR9_9PROT</name>
<dbReference type="EMBL" id="CP012407">
    <property type="protein sequence ID" value="ALG75609.1"/>
    <property type="molecule type" value="Genomic_DNA"/>
</dbReference>
<reference evidence="1 2" key="2">
    <citation type="journal article" date="2016" name="Genome Announc.">
        <title>Complete Genome Sequence of a Strain of Azospirillum thiophilum Isolated from a Sulfide Spring.</title>
        <authorList>
            <person name="Fomenkov A."/>
            <person name="Vincze T."/>
            <person name="Grabovich M."/>
            <person name="Anton B.P."/>
            <person name="Dubinina G."/>
            <person name="Orlova M."/>
            <person name="Belousova E."/>
            <person name="Roberts R.J."/>
        </authorList>
    </citation>
    <scope>NUCLEOTIDE SEQUENCE [LARGE SCALE GENOMIC DNA]</scope>
    <source>
        <strain evidence="1 2">BV-S</strain>
    </source>
</reference>
<dbReference type="GO" id="GO:0005615">
    <property type="term" value="C:extracellular space"/>
    <property type="evidence" value="ECO:0007669"/>
    <property type="project" value="InterPro"/>
</dbReference>
<dbReference type="Gene3D" id="2.150.10.10">
    <property type="entry name" value="Serralysin-like metalloprotease, C-terminal"/>
    <property type="match status" value="1"/>
</dbReference>
<reference evidence="2" key="1">
    <citation type="submission" date="2015-08" db="EMBL/GenBank/DDBJ databases">
        <title>Complete Genome Sequence of Azospirillum thiophilum BV-S.</title>
        <authorList>
            <person name="Fomenkov A."/>
            <person name="Vincze T."/>
            <person name="Grabovich M."/>
            <person name="Dubinina G."/>
            <person name="Orlova M."/>
            <person name="Belousova E."/>
            <person name="Roberts R.J."/>
        </authorList>
    </citation>
    <scope>NUCLEOTIDE SEQUENCE [LARGE SCALE GENOMIC DNA]</scope>
    <source>
        <strain evidence="2">BV-S</strain>
    </source>
</reference>
<gene>
    <name evidence="1" type="ORF">AL072_32270</name>
</gene>
<protein>
    <recommendedName>
        <fullName evidence="3">Calcium-binding protein</fullName>
    </recommendedName>
</protein>
<evidence type="ECO:0000313" key="1">
    <source>
        <dbReference type="EMBL" id="ALG75609.1"/>
    </source>
</evidence>
<dbReference type="AlphaFoldDB" id="A0AAC9EYR9"/>
<dbReference type="SUPFAM" id="SSF51120">
    <property type="entry name" value="beta-Roll"/>
    <property type="match status" value="1"/>
</dbReference>
<dbReference type="InterPro" id="IPR001343">
    <property type="entry name" value="Hemolysn_Ca-bd"/>
</dbReference>
<dbReference type="GO" id="GO:0005509">
    <property type="term" value="F:calcium ion binding"/>
    <property type="evidence" value="ECO:0007669"/>
    <property type="project" value="InterPro"/>
</dbReference>
<dbReference type="Proteomes" id="UP000069935">
    <property type="component" value="Chromosome 7"/>
</dbReference>